<dbReference type="EMBL" id="NHYD01003402">
    <property type="protein sequence ID" value="PPQ78878.1"/>
    <property type="molecule type" value="Genomic_DNA"/>
</dbReference>
<dbReference type="OrthoDB" id="4948898at2759"/>
<dbReference type="CDD" id="cd23424">
    <property type="entry name" value="beta-trefoil_Ricin_BEL-like"/>
    <property type="match status" value="1"/>
</dbReference>
<dbReference type="Proteomes" id="UP000283269">
    <property type="component" value="Unassembled WGS sequence"/>
</dbReference>
<evidence type="ECO:0008006" key="3">
    <source>
        <dbReference type="Google" id="ProtNLM"/>
    </source>
</evidence>
<dbReference type="Gene3D" id="2.170.15.10">
    <property type="entry name" value="Proaerolysin, chain A, domain 3"/>
    <property type="match status" value="1"/>
</dbReference>
<dbReference type="InParanoid" id="A0A409WK35"/>
<keyword evidence="2" id="KW-1185">Reference proteome</keyword>
<dbReference type="AlphaFoldDB" id="A0A409WK35"/>
<dbReference type="Gene3D" id="2.80.10.50">
    <property type="match status" value="1"/>
</dbReference>
<evidence type="ECO:0000313" key="2">
    <source>
        <dbReference type="Proteomes" id="UP000283269"/>
    </source>
</evidence>
<reference evidence="1 2" key="1">
    <citation type="journal article" date="2018" name="Evol. Lett.">
        <title>Horizontal gene cluster transfer increased hallucinogenic mushroom diversity.</title>
        <authorList>
            <person name="Reynolds H.T."/>
            <person name="Vijayakumar V."/>
            <person name="Gluck-Thaler E."/>
            <person name="Korotkin H.B."/>
            <person name="Matheny P.B."/>
            <person name="Slot J.C."/>
        </authorList>
    </citation>
    <scope>NUCLEOTIDE SEQUENCE [LARGE SCALE GENOMIC DNA]</scope>
    <source>
        <strain evidence="1 2">2631</strain>
    </source>
</reference>
<sequence>MSNFYVPPQGLFFRLLGYASNHVLVSRTHQDPEVTQHNVGDVHPDQFFQLLHGTGNHAGLYAIKGRVSGKVLWSRTSPDPNIGHIDGDGKYEDNWFKLEIGTGHHASGFRLFNPSSDTVLVSRTTFAPYVTNHHSSAVYDDQYFSFLFEDMVIDRVVYHVDKGKILASVPLVIADQTLENDSDEPQTMEFSVNETQEESSTFEYALGFTITIGASGKAGIPFVAEGEISVEASNSHNFTWGTTTTNSKSYTARLPVTARPHTVVRATSSVTRSTIDIPITVYSKSVSTGLEVKTEGKYTGVTTWNLRHSVSQDDED</sequence>
<protein>
    <recommendedName>
        <fullName evidence="3">Agglutinin domain-containing protein</fullName>
    </recommendedName>
</protein>
<dbReference type="InterPro" id="IPR004991">
    <property type="entry name" value="Aerolysin-like"/>
</dbReference>
<dbReference type="PANTHER" id="PTHR39244">
    <property type="entry name" value="NATTERIN-4"/>
    <property type="match status" value="1"/>
</dbReference>
<name>A0A409WK35_PSICY</name>
<accession>A0A409WK35</accession>
<dbReference type="InterPro" id="IPR053237">
    <property type="entry name" value="Natterin_C"/>
</dbReference>
<evidence type="ECO:0000313" key="1">
    <source>
        <dbReference type="EMBL" id="PPQ78878.1"/>
    </source>
</evidence>
<comment type="caution">
    <text evidence="1">The sequence shown here is derived from an EMBL/GenBank/DDBJ whole genome shotgun (WGS) entry which is preliminary data.</text>
</comment>
<proteinExistence type="predicted"/>
<dbReference type="SUPFAM" id="SSF56973">
    <property type="entry name" value="Aerolisin/ETX pore-forming domain"/>
    <property type="match status" value="1"/>
</dbReference>
<dbReference type="PANTHER" id="PTHR39244:SF5">
    <property type="entry name" value="NATTERIN-3-LIKE"/>
    <property type="match status" value="1"/>
</dbReference>
<organism evidence="1 2">
    <name type="scientific">Psilocybe cyanescens</name>
    <dbReference type="NCBI Taxonomy" id="93625"/>
    <lineage>
        <taxon>Eukaryota</taxon>
        <taxon>Fungi</taxon>
        <taxon>Dikarya</taxon>
        <taxon>Basidiomycota</taxon>
        <taxon>Agaricomycotina</taxon>
        <taxon>Agaricomycetes</taxon>
        <taxon>Agaricomycetidae</taxon>
        <taxon>Agaricales</taxon>
        <taxon>Agaricineae</taxon>
        <taxon>Strophariaceae</taxon>
        <taxon>Psilocybe</taxon>
    </lineage>
</organism>
<dbReference type="CDD" id="cd20215">
    <property type="entry name" value="PFM_LSL-like"/>
    <property type="match status" value="1"/>
</dbReference>
<dbReference type="Pfam" id="PF03318">
    <property type="entry name" value="ETX_MTX2"/>
    <property type="match status" value="1"/>
</dbReference>
<gene>
    <name evidence="1" type="ORF">CVT25_002421</name>
</gene>